<gene>
    <name evidence="2" type="ORF">RJ639_024796</name>
</gene>
<dbReference type="Pfam" id="PF14009">
    <property type="entry name" value="PADRE"/>
    <property type="match status" value="1"/>
</dbReference>
<comment type="caution">
    <text evidence="2">The sequence shown here is derived from an EMBL/GenBank/DDBJ whole genome shotgun (WGS) entry which is preliminary data.</text>
</comment>
<dbReference type="AlphaFoldDB" id="A0AA88RV76"/>
<evidence type="ECO:0000313" key="2">
    <source>
        <dbReference type="EMBL" id="KAK2996903.1"/>
    </source>
</evidence>
<protein>
    <submittedName>
        <fullName evidence="2">Uncharacterized protein</fullName>
    </submittedName>
</protein>
<keyword evidence="3" id="KW-1185">Reference proteome</keyword>
<feature type="region of interest" description="Disordered" evidence="1">
    <location>
        <begin position="251"/>
        <end position="290"/>
    </location>
</feature>
<reference evidence="2" key="1">
    <citation type="submission" date="2022-12" db="EMBL/GenBank/DDBJ databases">
        <title>Draft genome assemblies for two species of Escallonia (Escalloniales).</title>
        <authorList>
            <person name="Chanderbali A."/>
            <person name="Dervinis C."/>
            <person name="Anghel I."/>
            <person name="Soltis D."/>
            <person name="Soltis P."/>
            <person name="Zapata F."/>
        </authorList>
    </citation>
    <scope>NUCLEOTIDE SEQUENCE</scope>
    <source>
        <strain evidence="2">UCBG64.0493</strain>
        <tissue evidence="2">Leaf</tissue>
    </source>
</reference>
<dbReference type="PANTHER" id="PTHR33052">
    <property type="entry name" value="DUF4228 DOMAIN PROTEIN-RELATED"/>
    <property type="match status" value="1"/>
</dbReference>
<accession>A0AA88RV76</accession>
<dbReference type="Proteomes" id="UP001188597">
    <property type="component" value="Unassembled WGS sequence"/>
</dbReference>
<name>A0AA88RV76_9ASTE</name>
<sequence>MGISSWLYTNRTKQKVVKIVHPGGHAELHDRPILAAEVINRNPRCVVTHPNVFQQPWAIVGPDTTLMPGQKFYVVPITTIRKLQQLSLKYHPSRVQLSESSPSFEAGAEGDATVSTCCWLVTNKNTPNRSSTCLGSSDKGVEITDRNDGKPSEENCFVNLVRGIKNKARSENLSKESIFGSSETKALTRKSAKDVTRKGGSPKRTLTSLENKVTFFNSDKFLAPNRKNCWEKIKYTGEGIKLMDMETDMDMGESAEGAEPGGPSHTRIDKSRKKDASPDADAVYQTEPKRTHIAISEDTAWLIDGTLEVK</sequence>
<proteinExistence type="predicted"/>
<evidence type="ECO:0000313" key="3">
    <source>
        <dbReference type="Proteomes" id="UP001188597"/>
    </source>
</evidence>
<feature type="compositionally biased region" description="Low complexity" evidence="1">
    <location>
        <begin position="254"/>
        <end position="264"/>
    </location>
</feature>
<evidence type="ECO:0000256" key="1">
    <source>
        <dbReference type="SAM" id="MobiDB-lite"/>
    </source>
</evidence>
<dbReference type="EMBL" id="JAVXUP010004605">
    <property type="protein sequence ID" value="KAK2996903.1"/>
    <property type="molecule type" value="Genomic_DNA"/>
</dbReference>
<feature type="compositionally biased region" description="Basic and acidic residues" evidence="1">
    <location>
        <begin position="266"/>
        <end position="277"/>
    </location>
</feature>
<dbReference type="InterPro" id="IPR025322">
    <property type="entry name" value="PADRE_dom"/>
</dbReference>
<organism evidence="2 3">
    <name type="scientific">Escallonia herrerae</name>
    <dbReference type="NCBI Taxonomy" id="1293975"/>
    <lineage>
        <taxon>Eukaryota</taxon>
        <taxon>Viridiplantae</taxon>
        <taxon>Streptophyta</taxon>
        <taxon>Embryophyta</taxon>
        <taxon>Tracheophyta</taxon>
        <taxon>Spermatophyta</taxon>
        <taxon>Magnoliopsida</taxon>
        <taxon>eudicotyledons</taxon>
        <taxon>Gunneridae</taxon>
        <taxon>Pentapetalae</taxon>
        <taxon>asterids</taxon>
        <taxon>campanulids</taxon>
        <taxon>Escalloniales</taxon>
        <taxon>Escalloniaceae</taxon>
        <taxon>Escallonia</taxon>
    </lineage>
</organism>